<dbReference type="Proteomes" id="UP001528673">
    <property type="component" value="Unassembled WGS sequence"/>
</dbReference>
<proteinExistence type="predicted"/>
<keyword evidence="3" id="KW-1185">Reference proteome</keyword>
<evidence type="ECO:0000256" key="1">
    <source>
        <dbReference type="SAM" id="Phobius"/>
    </source>
</evidence>
<name>A0ABT5MV55_9BURK</name>
<feature type="transmembrane region" description="Helical" evidence="1">
    <location>
        <begin position="89"/>
        <end position="110"/>
    </location>
</feature>
<sequence length="120" mass="13218">MTHETTAQGTQDSPHVCPVCEAPDQQVQDRLDDGDARMSRIEAALAEVVQSLGKNTELTQKNADSTRDIVEFFEAFKSAFKVLGWIGKLAMPFTAIASCCAALYSLWITWKTGHPPLHKP</sequence>
<dbReference type="RefSeq" id="WP_273949260.1">
    <property type="nucleotide sequence ID" value="NZ_JAQSIP010000002.1"/>
</dbReference>
<gene>
    <name evidence="2" type="ORF">PSQ40_05045</name>
</gene>
<protein>
    <submittedName>
        <fullName evidence="2">Uncharacterized protein</fullName>
    </submittedName>
</protein>
<organism evidence="2 3">
    <name type="scientific">Curvibacter cyanobacteriorum</name>
    <dbReference type="NCBI Taxonomy" id="3026422"/>
    <lineage>
        <taxon>Bacteria</taxon>
        <taxon>Pseudomonadati</taxon>
        <taxon>Pseudomonadota</taxon>
        <taxon>Betaproteobacteria</taxon>
        <taxon>Burkholderiales</taxon>
        <taxon>Comamonadaceae</taxon>
        <taxon>Curvibacter</taxon>
    </lineage>
</organism>
<comment type="caution">
    <text evidence="2">The sequence shown here is derived from an EMBL/GenBank/DDBJ whole genome shotgun (WGS) entry which is preliminary data.</text>
</comment>
<reference evidence="2 3" key="1">
    <citation type="submission" date="2023-02" db="EMBL/GenBank/DDBJ databases">
        <title>Bacterial whole genomic sequence of Curvibacter sp. HBC61.</title>
        <authorList>
            <person name="Le V."/>
            <person name="Ko S.-R."/>
            <person name="Ahn C.-Y."/>
            <person name="Oh H.-M."/>
        </authorList>
    </citation>
    <scope>NUCLEOTIDE SEQUENCE [LARGE SCALE GENOMIC DNA]</scope>
    <source>
        <strain evidence="2 3">HBC61</strain>
    </source>
</reference>
<keyword evidence="1" id="KW-0472">Membrane</keyword>
<dbReference type="EMBL" id="JAQSIP010000002">
    <property type="protein sequence ID" value="MDD0837933.1"/>
    <property type="molecule type" value="Genomic_DNA"/>
</dbReference>
<evidence type="ECO:0000313" key="3">
    <source>
        <dbReference type="Proteomes" id="UP001528673"/>
    </source>
</evidence>
<accession>A0ABT5MV55</accession>
<keyword evidence="1" id="KW-1133">Transmembrane helix</keyword>
<evidence type="ECO:0000313" key="2">
    <source>
        <dbReference type="EMBL" id="MDD0837933.1"/>
    </source>
</evidence>
<keyword evidence="1" id="KW-0812">Transmembrane</keyword>